<protein>
    <submittedName>
        <fullName evidence="2">Cinnamate 4-hydroxylase</fullName>
    </submittedName>
</protein>
<name>A0A0N4VTH9_HAEPC</name>
<evidence type="ECO:0000313" key="2">
    <source>
        <dbReference type="WBParaSite" id="HPLM_0000059601-mRNA-1"/>
    </source>
</evidence>
<proteinExistence type="predicted"/>
<dbReference type="AlphaFoldDB" id="A0A0N4VTH9"/>
<reference evidence="2" key="1">
    <citation type="submission" date="2017-02" db="UniProtKB">
        <authorList>
            <consortium name="WormBaseParasite"/>
        </authorList>
    </citation>
    <scope>IDENTIFICATION</scope>
</reference>
<feature type="signal peptide" evidence="1">
    <location>
        <begin position="1"/>
        <end position="21"/>
    </location>
</feature>
<evidence type="ECO:0000256" key="1">
    <source>
        <dbReference type="SAM" id="SignalP"/>
    </source>
</evidence>
<sequence length="74" mass="8446">LEPGRGSRLITSLLILHNLVAWKQDISKYVDRYPPSKESLVGLQPITQTEGPEEARLARERIVQHYDNVYGVVM</sequence>
<organism evidence="2">
    <name type="scientific">Haemonchus placei</name>
    <name type="common">Barber's pole worm</name>
    <dbReference type="NCBI Taxonomy" id="6290"/>
    <lineage>
        <taxon>Eukaryota</taxon>
        <taxon>Metazoa</taxon>
        <taxon>Ecdysozoa</taxon>
        <taxon>Nematoda</taxon>
        <taxon>Chromadorea</taxon>
        <taxon>Rhabditida</taxon>
        <taxon>Rhabditina</taxon>
        <taxon>Rhabditomorpha</taxon>
        <taxon>Strongyloidea</taxon>
        <taxon>Trichostrongylidae</taxon>
        <taxon>Haemonchus</taxon>
    </lineage>
</organism>
<dbReference type="WBParaSite" id="HPLM_0000059601-mRNA-1">
    <property type="protein sequence ID" value="HPLM_0000059601-mRNA-1"/>
    <property type="gene ID" value="HPLM_0000059601"/>
</dbReference>
<keyword evidence="1" id="KW-0732">Signal</keyword>
<accession>A0A0N4VTH9</accession>
<feature type="chain" id="PRO_5005887805" evidence="1">
    <location>
        <begin position="22"/>
        <end position="74"/>
    </location>
</feature>